<dbReference type="EMBL" id="JABCUR010000010">
    <property type="protein sequence ID" value="NMW65807.1"/>
    <property type="molecule type" value="Genomic_DNA"/>
</dbReference>
<accession>A0A7Y0Y542</accession>
<evidence type="ECO:0000313" key="3">
    <source>
        <dbReference type="Proteomes" id="UP000578252"/>
    </source>
</evidence>
<reference evidence="2 3" key="1">
    <citation type="submission" date="2020-04" db="EMBL/GenBank/DDBJ databases">
        <title>Antimicrobial susceptibility and clonality of vaginal-derived multi-drug resistant Mobiluncus isolates in China.</title>
        <authorList>
            <person name="Zhang X."/>
        </authorList>
    </citation>
    <scope>NUCLEOTIDE SEQUENCE [LARGE SCALE GENOMIC DNA]</scope>
    <source>
        <strain evidence="2 3">13</strain>
    </source>
</reference>
<name>A0A7Y0Y542_9ACTO</name>
<comment type="caution">
    <text evidence="2">The sequence shown here is derived from an EMBL/GenBank/DDBJ whole genome shotgun (WGS) entry which is preliminary data.</text>
</comment>
<dbReference type="Proteomes" id="UP000578252">
    <property type="component" value="Unassembled WGS sequence"/>
</dbReference>
<dbReference type="AlphaFoldDB" id="A0A7Y0Y542"/>
<feature type="region of interest" description="Disordered" evidence="1">
    <location>
        <begin position="54"/>
        <end position="79"/>
    </location>
</feature>
<feature type="compositionally biased region" description="Polar residues" evidence="1">
    <location>
        <begin position="54"/>
        <end position="72"/>
    </location>
</feature>
<protein>
    <submittedName>
        <fullName evidence="2">Uncharacterized protein</fullName>
    </submittedName>
</protein>
<evidence type="ECO:0000256" key="1">
    <source>
        <dbReference type="SAM" id="MobiDB-lite"/>
    </source>
</evidence>
<proteinExistence type="predicted"/>
<evidence type="ECO:0000313" key="2">
    <source>
        <dbReference type="EMBL" id="NMW65807.1"/>
    </source>
</evidence>
<organism evidence="2 3">
    <name type="scientific">Mobiluncus mulieris</name>
    <dbReference type="NCBI Taxonomy" id="2052"/>
    <lineage>
        <taxon>Bacteria</taxon>
        <taxon>Bacillati</taxon>
        <taxon>Actinomycetota</taxon>
        <taxon>Actinomycetes</taxon>
        <taxon>Actinomycetales</taxon>
        <taxon>Actinomycetaceae</taxon>
        <taxon>Mobiluncus</taxon>
    </lineage>
</organism>
<sequence length="79" mass="8469">MGLISGYLGVKSGLGRWPTKTEPGMCRVALLVSGMFVAFHEVPFKWHLMNPSSPVKSNPTNYGAPHPSSSPFQPALLTG</sequence>
<gene>
    <name evidence="2" type="ORF">HHJ78_09885</name>
</gene>